<dbReference type="SMART" id="SM00460">
    <property type="entry name" value="TGc"/>
    <property type="match status" value="1"/>
</dbReference>
<keyword evidence="5" id="KW-1185">Reference proteome</keyword>
<feature type="transmembrane region" description="Helical" evidence="2">
    <location>
        <begin position="70"/>
        <end position="89"/>
    </location>
</feature>
<evidence type="ECO:0000256" key="1">
    <source>
        <dbReference type="SAM" id="MobiDB-lite"/>
    </source>
</evidence>
<comment type="caution">
    <text evidence="4">The sequence shown here is derived from an EMBL/GenBank/DDBJ whole genome shotgun (WGS) entry which is preliminary data.</text>
</comment>
<proteinExistence type="predicted"/>
<keyword evidence="2" id="KW-0472">Membrane</keyword>
<protein>
    <submittedName>
        <fullName evidence="4">Transglutaminase domain-containing protein</fullName>
    </submittedName>
</protein>
<dbReference type="InterPro" id="IPR025403">
    <property type="entry name" value="TgpA-like_C"/>
</dbReference>
<feature type="transmembrane region" description="Helical" evidence="2">
    <location>
        <begin position="174"/>
        <end position="192"/>
    </location>
</feature>
<reference evidence="4 5" key="1">
    <citation type="submission" date="2020-07" db="EMBL/GenBank/DDBJ databases">
        <authorList>
            <person name="Feng H."/>
        </authorList>
    </citation>
    <scope>NUCLEOTIDE SEQUENCE [LARGE SCALE GENOMIC DNA]</scope>
    <source>
        <strain evidence="5">s-10</strain>
    </source>
</reference>
<feature type="compositionally biased region" description="Polar residues" evidence="1">
    <location>
        <begin position="580"/>
        <end position="597"/>
    </location>
</feature>
<sequence>MAPSVLNQIGLMKKAGLFLMASLLFWEVLNPLSEITNTERLGIFFIGFVLFLFLNVSCLTVWVRVPIKLLIIYFLINAIFYPDLLFRASDWHTQLFVALDEEWKQMGEVSFLAVPAPVTRSVCFFLTLWMLSKPWAWWFLSRNLIYIPFLLVFLYLQVLDIATDYDAGGTTVRVVIYAICCFSWIQWQKLLFRLPALDKAPKGWIGWTALLLILVISLGVTLPKIHAAEGRTFSILSGDGGGEGQGAFAGKRIGYSRDDSNLGGPLILDEKVVFQAKTDELYYWRGESKSGYTGRGWIREEYGYSDQSRDTMKRVDNGWVEIQEDRAFYNLFYQTRVKKNRVEVRWINPMYTTMFVPGQLRRAYQIDGQEPLGKFDFVTQWSFTTYIRSLTGKKFRQYSMETEIPVVDEEKLRKGMSTVRDGSYLGVNQSTILPDTVPKRVSDLAVTVTRKAKNPYDKVKAVESFLKDGHFRYETRDVPPLPEGQDFVDHFLFETKRGYCDHFSSAMVVMLRSVGIPARWVKGFAEGESRFNGKTQRYDVTVRNKDAHAWVEVYFTGVGWIPFDPTPTFSVPASLDHSLDTSQTNRNQTGSPAATNQQASLLEKRLERQETQDQELTGATGEASSGQNSEWKWVLLYIAVTGVVLTLAVRMLRRKAGWWMLHRYRRTGNNQSFIKAYQSLMKWVQHKRGKRRPDQTLREYWHSSEWTSLSKEAITLTKLYEEARYGKNEKRQNYWVQAWKYWKMILKQLRP</sequence>
<keyword evidence="2" id="KW-1133">Transmembrane helix</keyword>
<feature type="transmembrane region" description="Helical" evidence="2">
    <location>
        <begin position="204"/>
        <end position="222"/>
    </location>
</feature>
<feature type="region of interest" description="Disordered" evidence="1">
    <location>
        <begin position="574"/>
        <end position="597"/>
    </location>
</feature>
<name>A0A7W1WT45_9BACL</name>
<dbReference type="RefSeq" id="WP_181753192.1">
    <property type="nucleotide sequence ID" value="NZ_JACEIQ010000016.1"/>
</dbReference>
<dbReference type="InterPro" id="IPR052901">
    <property type="entry name" value="Bact_TGase-like"/>
</dbReference>
<feature type="transmembrane region" description="Helical" evidence="2">
    <location>
        <begin position="41"/>
        <end position="63"/>
    </location>
</feature>
<evidence type="ECO:0000313" key="5">
    <source>
        <dbReference type="Proteomes" id="UP000535491"/>
    </source>
</evidence>
<accession>A0A7W1WT45</accession>
<feature type="domain" description="Transglutaminase-like" evidence="3">
    <location>
        <begin position="492"/>
        <end position="567"/>
    </location>
</feature>
<dbReference type="PANTHER" id="PTHR42736">
    <property type="entry name" value="PROTEIN-GLUTAMINE GAMMA-GLUTAMYLTRANSFERASE"/>
    <property type="match status" value="1"/>
</dbReference>
<evidence type="ECO:0000313" key="4">
    <source>
        <dbReference type="EMBL" id="MBA4495593.1"/>
    </source>
</evidence>
<dbReference type="Pfam" id="PF13559">
    <property type="entry name" value="DUF4129"/>
    <property type="match status" value="1"/>
</dbReference>
<evidence type="ECO:0000256" key="2">
    <source>
        <dbReference type="SAM" id="Phobius"/>
    </source>
</evidence>
<dbReference type="Gene3D" id="3.10.620.30">
    <property type="match status" value="1"/>
</dbReference>
<dbReference type="AlphaFoldDB" id="A0A7W1WT45"/>
<dbReference type="SUPFAM" id="SSF54001">
    <property type="entry name" value="Cysteine proteinases"/>
    <property type="match status" value="1"/>
</dbReference>
<dbReference type="PANTHER" id="PTHR42736:SF1">
    <property type="entry name" value="PROTEIN-GLUTAMINE GAMMA-GLUTAMYLTRANSFERASE"/>
    <property type="match status" value="1"/>
</dbReference>
<dbReference type="InterPro" id="IPR038765">
    <property type="entry name" value="Papain-like_cys_pep_sf"/>
</dbReference>
<organism evidence="4 5">
    <name type="scientific">Paenactinomyces guangxiensis</name>
    <dbReference type="NCBI Taxonomy" id="1490290"/>
    <lineage>
        <taxon>Bacteria</taxon>
        <taxon>Bacillati</taxon>
        <taxon>Bacillota</taxon>
        <taxon>Bacilli</taxon>
        <taxon>Bacillales</taxon>
        <taxon>Thermoactinomycetaceae</taxon>
        <taxon>Paenactinomyces</taxon>
    </lineage>
</organism>
<dbReference type="Proteomes" id="UP000535491">
    <property type="component" value="Unassembled WGS sequence"/>
</dbReference>
<dbReference type="EMBL" id="JACEIQ010000016">
    <property type="protein sequence ID" value="MBA4495593.1"/>
    <property type="molecule type" value="Genomic_DNA"/>
</dbReference>
<feature type="transmembrane region" description="Helical" evidence="2">
    <location>
        <begin position="143"/>
        <end position="162"/>
    </location>
</feature>
<feature type="transmembrane region" description="Helical" evidence="2">
    <location>
        <begin position="633"/>
        <end position="652"/>
    </location>
</feature>
<dbReference type="Pfam" id="PF01841">
    <property type="entry name" value="Transglut_core"/>
    <property type="match status" value="1"/>
</dbReference>
<gene>
    <name evidence="4" type="ORF">H1191_14940</name>
</gene>
<keyword evidence="2" id="KW-0812">Transmembrane</keyword>
<evidence type="ECO:0000259" key="3">
    <source>
        <dbReference type="SMART" id="SM00460"/>
    </source>
</evidence>
<dbReference type="InterPro" id="IPR002931">
    <property type="entry name" value="Transglutaminase-like"/>
</dbReference>